<dbReference type="InterPro" id="IPR010998">
    <property type="entry name" value="Integrase_recombinase_N"/>
</dbReference>
<dbReference type="GO" id="GO:0006310">
    <property type="term" value="P:DNA recombination"/>
    <property type="evidence" value="ECO:0007669"/>
    <property type="project" value="UniProtKB-KW"/>
</dbReference>
<evidence type="ECO:0000256" key="4">
    <source>
        <dbReference type="ARBA" id="ARBA00023172"/>
    </source>
</evidence>
<dbReference type="PANTHER" id="PTHR30629">
    <property type="entry name" value="PROPHAGE INTEGRASE"/>
    <property type="match status" value="1"/>
</dbReference>
<proteinExistence type="inferred from homology"/>
<dbReference type="Gene3D" id="1.10.150.130">
    <property type="match status" value="1"/>
</dbReference>
<dbReference type="PANTHER" id="PTHR30629:SF2">
    <property type="entry name" value="PROPHAGE INTEGRASE INTS-RELATED"/>
    <property type="match status" value="1"/>
</dbReference>
<dbReference type="InterPro" id="IPR011010">
    <property type="entry name" value="DNA_brk_join_enz"/>
</dbReference>
<comment type="similarity">
    <text evidence="1">Belongs to the 'phage' integrase family.</text>
</comment>
<feature type="domain" description="Tyr recombinase" evidence="5">
    <location>
        <begin position="210"/>
        <end position="380"/>
    </location>
</feature>
<dbReference type="Gene3D" id="1.10.443.10">
    <property type="entry name" value="Intergrase catalytic core"/>
    <property type="match status" value="1"/>
</dbReference>
<organism evidence="6 7">
    <name type="scientific">Stenotrophomonas maltophilia</name>
    <name type="common">Pseudomonas maltophilia</name>
    <name type="synonym">Xanthomonas maltophilia</name>
    <dbReference type="NCBI Taxonomy" id="40324"/>
    <lineage>
        <taxon>Bacteria</taxon>
        <taxon>Pseudomonadati</taxon>
        <taxon>Pseudomonadota</taxon>
        <taxon>Gammaproteobacteria</taxon>
        <taxon>Lysobacterales</taxon>
        <taxon>Lysobacteraceae</taxon>
        <taxon>Stenotrophomonas</taxon>
        <taxon>Stenotrophomonas maltophilia group</taxon>
    </lineage>
</organism>
<keyword evidence="2" id="KW-0229">DNA integration</keyword>
<evidence type="ECO:0000256" key="3">
    <source>
        <dbReference type="ARBA" id="ARBA00023125"/>
    </source>
</evidence>
<dbReference type="GO" id="GO:0003677">
    <property type="term" value="F:DNA binding"/>
    <property type="evidence" value="ECO:0007669"/>
    <property type="project" value="UniProtKB-KW"/>
</dbReference>
<evidence type="ECO:0000256" key="2">
    <source>
        <dbReference type="ARBA" id="ARBA00022908"/>
    </source>
</evidence>
<dbReference type="InterPro" id="IPR053876">
    <property type="entry name" value="Phage_int_M"/>
</dbReference>
<dbReference type="Gene3D" id="3.30.160.390">
    <property type="entry name" value="Integrase, DNA-binding domain"/>
    <property type="match status" value="1"/>
</dbReference>
<dbReference type="AlphaFoldDB" id="A0ABD7BZG2"/>
<dbReference type="InterPro" id="IPR050808">
    <property type="entry name" value="Phage_Integrase"/>
</dbReference>
<dbReference type="CDD" id="cd00801">
    <property type="entry name" value="INT_P4_C"/>
    <property type="match status" value="1"/>
</dbReference>
<keyword evidence="3 6" id="KW-0238">DNA-binding</keyword>
<dbReference type="EMBL" id="CP067993">
    <property type="protein sequence ID" value="QQQ40896.1"/>
    <property type="molecule type" value="Genomic_DNA"/>
</dbReference>
<dbReference type="GO" id="GO:0015074">
    <property type="term" value="P:DNA integration"/>
    <property type="evidence" value="ECO:0007669"/>
    <property type="project" value="UniProtKB-KW"/>
</dbReference>
<sequence>MGLKINRLTARRVATITEPGYHADGGGLYLQVTASGAKSWVFRYRFEGRRPEMGLGPLHVIGLADARAAADAARKLIQAGQDPLAGRRAAVMATSSIPTFWEAAMAYIAERQAGWTNPKHAGQWTSTLETYAKPVLGDLRVDRIETDHVLAVLRPIWATKTETASRVRQRVEAVLDSATVQNKRTGENPARWRGHLAMILPKPTTVAKVENFAALPYAELPAFMAALAGRHGEAARALEFTILTAARTGMTLRAVPREIDLQAGTWTVPSSRMKAKVEHTIPLPSAALALVKPRMHRALLFPNDLTGEPLSENAMLALLKRMGFDHITVHGFRSTFKDWVGETTDFPDDLSEAALAHRIQDKAKAAYKRGTMLQKRRAMMEEWATHALAHSPKVTQDED</sequence>
<gene>
    <name evidence="6" type="ORF">JJL50_13120</name>
</gene>
<dbReference type="InterPro" id="IPR013762">
    <property type="entry name" value="Integrase-like_cat_sf"/>
</dbReference>
<dbReference type="RefSeq" id="WP_201116624.1">
    <property type="nucleotide sequence ID" value="NZ_CP067993.1"/>
</dbReference>
<dbReference type="Proteomes" id="UP000596095">
    <property type="component" value="Chromosome"/>
</dbReference>
<dbReference type="PROSITE" id="PS51898">
    <property type="entry name" value="TYR_RECOMBINASE"/>
    <property type="match status" value="1"/>
</dbReference>
<dbReference type="Pfam" id="PF22022">
    <property type="entry name" value="Phage_int_M"/>
    <property type="match status" value="1"/>
</dbReference>
<dbReference type="Pfam" id="PF13356">
    <property type="entry name" value="Arm-DNA-bind_3"/>
    <property type="match status" value="1"/>
</dbReference>
<evidence type="ECO:0000259" key="5">
    <source>
        <dbReference type="PROSITE" id="PS51898"/>
    </source>
</evidence>
<name>A0ABD7BZG2_STEMA</name>
<dbReference type="InterPro" id="IPR038488">
    <property type="entry name" value="Integrase_DNA-bd_sf"/>
</dbReference>
<evidence type="ECO:0000313" key="6">
    <source>
        <dbReference type="EMBL" id="QQQ40896.1"/>
    </source>
</evidence>
<reference evidence="6 7" key="1">
    <citation type="submission" date="2021-01" db="EMBL/GenBank/DDBJ databases">
        <title>Genome Characterization of a novel Stenotrophomonas isolate with high keratinase activity.</title>
        <authorList>
            <person name="Cao Z.-J."/>
        </authorList>
    </citation>
    <scope>NUCLEOTIDE SEQUENCE [LARGE SCALE GENOMIC DNA]</scope>
    <source>
        <strain evidence="6 7">DHHJ</strain>
    </source>
</reference>
<dbReference type="Pfam" id="PF00589">
    <property type="entry name" value="Phage_integrase"/>
    <property type="match status" value="1"/>
</dbReference>
<dbReference type="InterPro" id="IPR025166">
    <property type="entry name" value="Integrase_DNA_bind_dom"/>
</dbReference>
<dbReference type="InterPro" id="IPR002104">
    <property type="entry name" value="Integrase_catalytic"/>
</dbReference>
<dbReference type="SUPFAM" id="SSF56349">
    <property type="entry name" value="DNA breaking-rejoining enzymes"/>
    <property type="match status" value="1"/>
</dbReference>
<accession>A0ABD7BZG2</accession>
<evidence type="ECO:0000313" key="7">
    <source>
        <dbReference type="Proteomes" id="UP000596095"/>
    </source>
</evidence>
<evidence type="ECO:0000256" key="1">
    <source>
        <dbReference type="ARBA" id="ARBA00008857"/>
    </source>
</evidence>
<keyword evidence="4" id="KW-0233">DNA recombination</keyword>
<protein>
    <submittedName>
        <fullName evidence="6">Integrase arm-type DNA-binding domain-containing protein</fullName>
    </submittedName>
</protein>